<accession>A0A4Y1YMH8</accession>
<keyword evidence="2" id="KW-1185">Reference proteome</keyword>
<sequence length="253" mass="27127">MKITLEMIEAKNPCEEGLAWFNKNYPGGEVDYQELLNTIAEDNELHYGTWLLDNIGADMQAEIKLHSANISGDLLIAGNLTCIDSLNVDGYLYVGGTLNVAGSIDVKGEITVKRQILVGADIAGEGITAEGITAGGYIQTWRELNATKGDIQSGKSIIANNIESYHSIIATDNISAAYSIYAGGAIKAGKAITAGMNIRAGEYIEAGDYINTSNDYNIFAGVSLSTEARKTYGYIASKSKPRNIASGVWIERK</sequence>
<evidence type="ECO:0000313" key="1">
    <source>
        <dbReference type="EMBL" id="BBL34027.1"/>
    </source>
</evidence>
<proteinExistence type="predicted"/>
<dbReference type="EMBL" id="AP019755">
    <property type="protein sequence ID" value="BBL34027.1"/>
    <property type="molecule type" value="Genomic_DNA"/>
</dbReference>
<organism evidence="1 2">
    <name type="scientific">Nitrosomonas stercoris</name>
    <dbReference type="NCBI Taxonomy" id="1444684"/>
    <lineage>
        <taxon>Bacteria</taxon>
        <taxon>Pseudomonadati</taxon>
        <taxon>Pseudomonadota</taxon>
        <taxon>Betaproteobacteria</taxon>
        <taxon>Nitrosomonadales</taxon>
        <taxon>Nitrosomonadaceae</taxon>
        <taxon>Nitrosomonas</taxon>
    </lineage>
</organism>
<protein>
    <submittedName>
        <fullName evidence="1">Uncharacterized protein</fullName>
    </submittedName>
</protein>
<gene>
    <name evidence="1" type="ORF">Nstercoris_00256</name>
</gene>
<dbReference type="KEGG" id="nst:Nstercoris_00256"/>
<reference evidence="1 2" key="1">
    <citation type="submission" date="2019-06" db="EMBL/GenBank/DDBJ databases">
        <title>Nitrosomonas stercoris KYUHI-S whole genome shotgun sequence.</title>
        <authorList>
            <person name="Nakagawa T."/>
            <person name="Tsuchiya Y."/>
            <person name="Takahashi R."/>
        </authorList>
    </citation>
    <scope>NUCLEOTIDE SEQUENCE [LARGE SCALE GENOMIC DNA]</scope>
    <source>
        <strain evidence="1 2">KYUHI-S</strain>
    </source>
</reference>
<dbReference type="AlphaFoldDB" id="A0A4Y1YMH8"/>
<evidence type="ECO:0000313" key="2">
    <source>
        <dbReference type="Proteomes" id="UP000316473"/>
    </source>
</evidence>
<dbReference type="Proteomes" id="UP000316473">
    <property type="component" value="Chromosome"/>
</dbReference>
<name>A0A4Y1YMH8_9PROT</name>